<gene>
    <name evidence="5" type="ORF">ENV60_09905</name>
</gene>
<dbReference type="InterPro" id="IPR041664">
    <property type="entry name" value="AAA_16"/>
</dbReference>
<dbReference type="InterPro" id="IPR001054">
    <property type="entry name" value="A/G_cyclase"/>
</dbReference>
<dbReference type="PANTHER" id="PTHR16305:SF28">
    <property type="entry name" value="GUANYLATE CYCLASE DOMAIN-CONTAINING PROTEIN"/>
    <property type="match status" value="1"/>
</dbReference>
<dbReference type="GO" id="GO:0005524">
    <property type="term" value="F:ATP binding"/>
    <property type="evidence" value="ECO:0007669"/>
    <property type="project" value="UniProtKB-KW"/>
</dbReference>
<dbReference type="GO" id="GO:0005737">
    <property type="term" value="C:cytoplasm"/>
    <property type="evidence" value="ECO:0007669"/>
    <property type="project" value="TreeGrafter"/>
</dbReference>
<feature type="domain" description="Guanylate cyclase" evidence="4">
    <location>
        <begin position="69"/>
        <end position="199"/>
    </location>
</feature>
<dbReference type="InterPro" id="IPR029787">
    <property type="entry name" value="Nucleotide_cyclase"/>
</dbReference>
<dbReference type="Pfam" id="PF13191">
    <property type="entry name" value="AAA_16"/>
    <property type="match status" value="1"/>
</dbReference>
<keyword evidence="2" id="KW-0067">ATP-binding</keyword>
<feature type="repeat" description="TPR" evidence="3">
    <location>
        <begin position="793"/>
        <end position="826"/>
    </location>
</feature>
<organism evidence="5">
    <name type="scientific">candidate division WOR-3 bacterium</name>
    <dbReference type="NCBI Taxonomy" id="2052148"/>
    <lineage>
        <taxon>Bacteria</taxon>
        <taxon>Bacteria division WOR-3</taxon>
    </lineage>
</organism>
<dbReference type="Gene3D" id="3.30.70.1230">
    <property type="entry name" value="Nucleotide cyclase"/>
    <property type="match status" value="1"/>
</dbReference>
<sequence>MEENRLNYILAKIRDLTEGYYGEDTPENRLAWLESLLKAYQKYLPSRVIDKIKVDPKAKRIEGERRNVTVLFADLSGFTALSETMDAEEIAGIINDFFTRMVKIVHKYEGSVDKFLGDALMVLFGAPVAHHDDPERAVRAGLEMLKEMERFNAEKKFASPLSMSIGINTGPAVALNVGSEERMEYTVIGDTVNLAARLESVSGPKEIIISNFTYDKIADIVDAEKRPPVKVKGKRKPVVNYLVKGIQERYRLPEITRIKFVGRESELKTIRDSFTQVKNNVLTIIGISGEPGSGKTRLGIESEVIAHQENFTTFSVRCVPYNLNIPYNSFIEFFNNYFEFKKDAKEEEKRLLMSLKLKSIGLPLDNILPYIGTLYGMEFPEVQSLPPDELKKRIFNAIKGILSNEAKRAPLFIRIEDLQWADPTSIEVLEYLLKELKDSAILFLFEYRPDYAFPYLGFENCKNILLKNFTKEETQNLIKFILEGEQFAPEIGDFVYEKSIGNPLFATEILKMLMIKNGIRKTRDGFVPTERFKKLEVAESISSVILDQIDRMNEMDRRILQYASVLGRDFEPELLSQILKIPQENLSNDLQRLEHFEGVLVFDPANNKYGFTSPTTYEVVYGSLLKAKRKELHTIIGNELEKIPEEKIFENLEKLAYHFSRSNDERKGVFYLKSSADKSYRLYALKEAIGFFNQALELLHKKELTEDELQDKLEILRRQGWVLRLTGDLENAILCQKRSLRLASKLESLKDIAGANLNIGIIYQEMGIPKKGLNYWTRARRIAKKIGDMNILTLAVNNLGNYYFQIGNLEKAFEYFTESVSLAEKIQDNRGIGLAFLNLGGVIERKGDFQKALEYYKKAYENFEKIGDLENVARTLNQLGLTLLYSGNPNEAIAKLGEAANLAGEIGDKIMESLAVGNVGLVYAQMWQLNEAYEKFSQSLTIAQLIGEIKQQMGMNINLGDIHLFQGNVNQAFKYHNKAIELAIQTQDPFNEALARRSLGLDFYYVSENKRALEEFEKSQNMFQNIGDRRNSVISMLGQGVVRVKLGFIEEVEGLANDIEQKARAMNDLEILALTLDLKADLLITRRDYEGAKRILEELPDLSRQIGNKRLFAWAMAKLGEVQVKLGLLNEGEKNLEKSLAIAKELGDRILEAYNYLINTEIFIKKSDYTNALNILTKAGELTNQCGARELNCRSLLLTNEIYKKLDKNRQAETYLMEAKRVLDEITRDHTEEEKERYLSTQFPGVKF</sequence>
<dbReference type="InterPro" id="IPR011990">
    <property type="entry name" value="TPR-like_helical_dom_sf"/>
</dbReference>
<dbReference type="SUPFAM" id="SSF48452">
    <property type="entry name" value="TPR-like"/>
    <property type="match status" value="3"/>
</dbReference>
<protein>
    <submittedName>
        <fullName evidence="5">Tetratricopeptide repeat protein</fullName>
    </submittedName>
</protein>
<evidence type="ECO:0000313" key="5">
    <source>
        <dbReference type="EMBL" id="HGV98589.1"/>
    </source>
</evidence>
<evidence type="ECO:0000256" key="2">
    <source>
        <dbReference type="ARBA" id="ARBA00022840"/>
    </source>
</evidence>
<dbReference type="SUPFAM" id="SSF55073">
    <property type="entry name" value="Nucleotide cyclase"/>
    <property type="match status" value="1"/>
</dbReference>
<keyword evidence="1" id="KW-0547">Nucleotide-binding</keyword>
<dbReference type="SMART" id="SM00044">
    <property type="entry name" value="CYCc"/>
    <property type="match status" value="1"/>
</dbReference>
<name>A0A7C4TJP7_UNCW3</name>
<dbReference type="SUPFAM" id="SSF52540">
    <property type="entry name" value="P-loop containing nucleoside triphosphate hydrolases"/>
    <property type="match status" value="1"/>
</dbReference>
<dbReference type="InterPro" id="IPR026000">
    <property type="entry name" value="Apc5_dom"/>
</dbReference>
<dbReference type="Pfam" id="PF00211">
    <property type="entry name" value="Guanylate_cyc"/>
    <property type="match status" value="1"/>
</dbReference>
<dbReference type="InterPro" id="IPR019734">
    <property type="entry name" value="TPR_rpt"/>
</dbReference>
<dbReference type="Pfam" id="PF13424">
    <property type="entry name" value="TPR_12"/>
    <property type="match status" value="3"/>
</dbReference>
<dbReference type="Pfam" id="PF12862">
    <property type="entry name" value="ANAPC5"/>
    <property type="match status" value="1"/>
</dbReference>
<evidence type="ECO:0000256" key="1">
    <source>
        <dbReference type="ARBA" id="ARBA00022741"/>
    </source>
</evidence>
<keyword evidence="3" id="KW-0802">TPR repeat</keyword>
<reference evidence="5" key="1">
    <citation type="journal article" date="2020" name="mSystems">
        <title>Genome- and Community-Level Interaction Insights into Carbon Utilization and Element Cycling Functions of Hydrothermarchaeota in Hydrothermal Sediment.</title>
        <authorList>
            <person name="Zhou Z."/>
            <person name="Liu Y."/>
            <person name="Xu W."/>
            <person name="Pan J."/>
            <person name="Luo Z.H."/>
            <person name="Li M."/>
        </authorList>
    </citation>
    <scope>NUCLEOTIDE SEQUENCE [LARGE SCALE GENOMIC DNA]</scope>
    <source>
        <strain evidence="5">SpSt-774</strain>
    </source>
</reference>
<dbReference type="InterPro" id="IPR006597">
    <property type="entry name" value="Sel1-like"/>
</dbReference>
<dbReference type="SMART" id="SM00028">
    <property type="entry name" value="TPR"/>
    <property type="match status" value="10"/>
</dbReference>
<dbReference type="Gene3D" id="1.25.40.10">
    <property type="entry name" value="Tetratricopeptide repeat domain"/>
    <property type="match status" value="3"/>
</dbReference>
<dbReference type="SMART" id="SM00671">
    <property type="entry name" value="SEL1"/>
    <property type="match status" value="3"/>
</dbReference>
<dbReference type="CDD" id="cd07302">
    <property type="entry name" value="CHD"/>
    <property type="match status" value="1"/>
</dbReference>
<dbReference type="PROSITE" id="PS50125">
    <property type="entry name" value="GUANYLATE_CYCLASE_2"/>
    <property type="match status" value="1"/>
</dbReference>
<dbReference type="Gene3D" id="3.40.50.300">
    <property type="entry name" value="P-loop containing nucleotide triphosphate hydrolases"/>
    <property type="match status" value="1"/>
</dbReference>
<evidence type="ECO:0000256" key="3">
    <source>
        <dbReference type="PROSITE-ProRule" id="PRU00339"/>
    </source>
</evidence>
<accession>A0A7C4TJP7</accession>
<evidence type="ECO:0000259" key="4">
    <source>
        <dbReference type="PROSITE" id="PS50125"/>
    </source>
</evidence>
<dbReference type="PROSITE" id="PS50005">
    <property type="entry name" value="TPR"/>
    <property type="match status" value="2"/>
</dbReference>
<comment type="caution">
    <text evidence="5">The sequence shown here is derived from an EMBL/GenBank/DDBJ whole genome shotgun (WGS) entry which is preliminary data.</text>
</comment>
<dbReference type="GO" id="GO:0004016">
    <property type="term" value="F:adenylate cyclase activity"/>
    <property type="evidence" value="ECO:0007669"/>
    <property type="project" value="UniProtKB-ARBA"/>
</dbReference>
<dbReference type="EMBL" id="DTGZ01000187">
    <property type="protein sequence ID" value="HGV98589.1"/>
    <property type="molecule type" value="Genomic_DNA"/>
</dbReference>
<feature type="repeat" description="TPR" evidence="3">
    <location>
        <begin position="833"/>
        <end position="866"/>
    </location>
</feature>
<dbReference type="GO" id="GO:0009190">
    <property type="term" value="P:cyclic nucleotide biosynthetic process"/>
    <property type="evidence" value="ECO:0007669"/>
    <property type="project" value="InterPro"/>
</dbReference>
<dbReference type="AlphaFoldDB" id="A0A7C4TJP7"/>
<dbReference type="InterPro" id="IPR027417">
    <property type="entry name" value="P-loop_NTPase"/>
</dbReference>
<proteinExistence type="predicted"/>
<dbReference type="PANTHER" id="PTHR16305">
    <property type="entry name" value="TESTICULAR SOLUBLE ADENYLYL CYCLASE"/>
    <property type="match status" value="1"/>
</dbReference>
<dbReference type="GO" id="GO:0035556">
    <property type="term" value="P:intracellular signal transduction"/>
    <property type="evidence" value="ECO:0007669"/>
    <property type="project" value="InterPro"/>
</dbReference>